<keyword evidence="6" id="KW-0865">Zymogen</keyword>
<dbReference type="UniPathway" id="UPA00204"/>
<evidence type="ECO:0000256" key="6">
    <source>
        <dbReference type="RuleBase" id="RU368036"/>
    </source>
</evidence>
<evidence type="ECO:0000256" key="1">
    <source>
        <dbReference type="ARBA" id="ARBA00001049"/>
    </source>
</evidence>
<name>A0A5C1ACP2_9BACT</name>
<feature type="binding site" evidence="5">
    <location>
        <position position="447"/>
    </location>
    <ligand>
        <name>L-glutamate</name>
        <dbReference type="ChEBI" id="CHEBI:29985"/>
    </ligand>
</feature>
<feature type="chain" id="PRO_5022896325" description="Glutathione hydrolase proenzyme" evidence="7">
    <location>
        <begin position="21"/>
        <end position="555"/>
    </location>
</feature>
<evidence type="ECO:0000256" key="2">
    <source>
        <dbReference type="ARBA" id="ARBA00001089"/>
    </source>
</evidence>
<dbReference type="GO" id="GO:0036374">
    <property type="term" value="F:glutathione hydrolase activity"/>
    <property type="evidence" value="ECO:0007669"/>
    <property type="project" value="UniProtKB-UniRule"/>
</dbReference>
<keyword evidence="7" id="KW-0732">Signal</keyword>
<evidence type="ECO:0000313" key="8">
    <source>
        <dbReference type="EMBL" id="QEL15756.1"/>
    </source>
</evidence>
<dbReference type="AlphaFoldDB" id="A0A5C1ACP2"/>
<keyword evidence="9" id="KW-1185">Reference proteome</keyword>
<dbReference type="PROSITE" id="PS51257">
    <property type="entry name" value="PROKAR_LIPOPROTEIN"/>
    <property type="match status" value="1"/>
</dbReference>
<comment type="PTM">
    <text evidence="6">Cleaved by autocatalysis into a large and a small subunit.</text>
</comment>
<keyword evidence="6" id="KW-0012">Acyltransferase</keyword>
<feature type="signal peptide" evidence="7">
    <location>
        <begin position="1"/>
        <end position="20"/>
    </location>
</feature>
<dbReference type="GO" id="GO:0006750">
    <property type="term" value="P:glutathione biosynthetic process"/>
    <property type="evidence" value="ECO:0007669"/>
    <property type="project" value="UniProtKB-KW"/>
</dbReference>
<dbReference type="InterPro" id="IPR029055">
    <property type="entry name" value="Ntn_hydrolases_N"/>
</dbReference>
<evidence type="ECO:0000256" key="4">
    <source>
        <dbReference type="PIRSR" id="PIRSR600101-1"/>
    </source>
</evidence>
<dbReference type="RefSeq" id="WP_149110537.1">
    <property type="nucleotide sequence ID" value="NZ_CP042425.1"/>
</dbReference>
<dbReference type="Gene3D" id="1.10.246.130">
    <property type="match status" value="1"/>
</dbReference>
<comment type="similarity">
    <text evidence="6">Belongs to the gamma-glutamyltransferase family.</text>
</comment>
<dbReference type="InterPro" id="IPR000101">
    <property type="entry name" value="GGT_peptidase"/>
</dbReference>
<dbReference type="GO" id="GO:0103068">
    <property type="term" value="F:leukotriene C4 gamma-glutamyl transferase activity"/>
    <property type="evidence" value="ECO:0007669"/>
    <property type="project" value="UniProtKB-EC"/>
</dbReference>
<proteinExistence type="inferred from homology"/>
<dbReference type="NCBIfam" id="TIGR00066">
    <property type="entry name" value="g_glut_trans"/>
    <property type="match status" value="1"/>
</dbReference>
<reference evidence="9" key="1">
    <citation type="submission" date="2019-08" db="EMBL/GenBank/DDBJ databases">
        <title>Limnoglobus roseus gen. nov., sp. nov., a novel freshwater planctomycete with a giant genome from the family Gemmataceae.</title>
        <authorList>
            <person name="Kulichevskaya I.S."/>
            <person name="Naumoff D.G."/>
            <person name="Miroshnikov K."/>
            <person name="Ivanova A."/>
            <person name="Philippov D.A."/>
            <person name="Hakobyan A."/>
            <person name="Rijpstra I.C."/>
            <person name="Sinninghe Damste J.S."/>
            <person name="Liesack W."/>
            <person name="Dedysh S.N."/>
        </authorList>
    </citation>
    <scope>NUCLEOTIDE SEQUENCE [LARGE SCALE GENOMIC DNA]</scope>
    <source>
        <strain evidence="9">PX52</strain>
    </source>
</reference>
<dbReference type="Pfam" id="PF01019">
    <property type="entry name" value="G_glu_transpept"/>
    <property type="match status" value="1"/>
</dbReference>
<dbReference type="PRINTS" id="PR01210">
    <property type="entry name" value="GGTRANSPTASE"/>
</dbReference>
<dbReference type="KEGG" id="lrs:PX52LOC_02691"/>
<comment type="subunit">
    <text evidence="6">This enzyme consists of two polypeptide chains, which are synthesized in precursor form from a single polypeptide.</text>
</comment>
<feature type="active site" description="Nucleophile" evidence="4">
    <location>
        <position position="364"/>
    </location>
</feature>
<dbReference type="EC" id="3.4.19.13" evidence="6"/>
<organism evidence="8 9">
    <name type="scientific">Limnoglobus roseus</name>
    <dbReference type="NCBI Taxonomy" id="2598579"/>
    <lineage>
        <taxon>Bacteria</taxon>
        <taxon>Pseudomonadati</taxon>
        <taxon>Planctomycetota</taxon>
        <taxon>Planctomycetia</taxon>
        <taxon>Gemmatales</taxon>
        <taxon>Gemmataceae</taxon>
        <taxon>Limnoglobus</taxon>
    </lineage>
</organism>
<evidence type="ECO:0000256" key="3">
    <source>
        <dbReference type="ARBA" id="ARBA00047417"/>
    </source>
</evidence>
<dbReference type="GO" id="GO:0006751">
    <property type="term" value="P:glutathione catabolic process"/>
    <property type="evidence" value="ECO:0007669"/>
    <property type="project" value="UniProtKB-UniRule"/>
</dbReference>
<protein>
    <recommendedName>
        <fullName evidence="6">Glutathione hydrolase proenzyme</fullName>
        <ecNumber evidence="6">2.3.2.2</ecNumber>
        <ecNumber evidence="6">3.4.19.13</ecNumber>
    </recommendedName>
    <component>
        <recommendedName>
            <fullName evidence="6">Glutathione hydrolase large chain</fullName>
        </recommendedName>
    </component>
    <component>
        <recommendedName>
            <fullName evidence="6">Glutathione hydrolase small chain</fullName>
        </recommendedName>
    </component>
</protein>
<dbReference type="SUPFAM" id="SSF56235">
    <property type="entry name" value="N-terminal nucleophile aminohydrolases (Ntn hydrolases)"/>
    <property type="match status" value="1"/>
</dbReference>
<dbReference type="InterPro" id="IPR052896">
    <property type="entry name" value="GGT-like_enzyme"/>
</dbReference>
<dbReference type="EC" id="2.3.2.2" evidence="6"/>
<keyword evidence="6 8" id="KW-0808">Transferase</keyword>
<dbReference type="PANTHER" id="PTHR43881:SF1">
    <property type="entry name" value="GAMMA-GLUTAMYLTRANSPEPTIDASE (AFU_ORTHOLOGUE AFUA_4G13580)"/>
    <property type="match status" value="1"/>
</dbReference>
<evidence type="ECO:0000256" key="5">
    <source>
        <dbReference type="PIRSR" id="PIRSR600101-2"/>
    </source>
</evidence>
<dbReference type="EMBL" id="CP042425">
    <property type="protein sequence ID" value="QEL15756.1"/>
    <property type="molecule type" value="Genomic_DNA"/>
</dbReference>
<accession>A0A5C1ACP2</accession>
<dbReference type="OrthoDB" id="9781342at2"/>
<dbReference type="Proteomes" id="UP000324974">
    <property type="component" value="Chromosome"/>
</dbReference>
<comment type="catalytic activity">
    <reaction evidence="2 6">
        <text>glutathione + H2O = L-cysteinylglycine + L-glutamate</text>
        <dbReference type="Rhea" id="RHEA:28807"/>
        <dbReference type="ChEBI" id="CHEBI:15377"/>
        <dbReference type="ChEBI" id="CHEBI:29985"/>
        <dbReference type="ChEBI" id="CHEBI:57925"/>
        <dbReference type="ChEBI" id="CHEBI:61694"/>
        <dbReference type="EC" id="3.4.19.13"/>
    </reaction>
</comment>
<evidence type="ECO:0000313" key="9">
    <source>
        <dbReference type="Proteomes" id="UP000324974"/>
    </source>
</evidence>
<dbReference type="Gene3D" id="3.60.20.40">
    <property type="match status" value="1"/>
</dbReference>
<comment type="catalytic activity">
    <reaction evidence="1 6">
        <text>an S-substituted glutathione + H2O = an S-substituted L-cysteinylglycine + L-glutamate</text>
        <dbReference type="Rhea" id="RHEA:59468"/>
        <dbReference type="ChEBI" id="CHEBI:15377"/>
        <dbReference type="ChEBI" id="CHEBI:29985"/>
        <dbReference type="ChEBI" id="CHEBI:90779"/>
        <dbReference type="ChEBI" id="CHEBI:143103"/>
        <dbReference type="EC" id="3.4.19.13"/>
    </reaction>
</comment>
<comment type="catalytic activity">
    <reaction evidence="3 6">
        <text>an N-terminal (5-L-glutamyl)-[peptide] + an alpha-amino acid = 5-L-glutamyl amino acid + an N-terminal L-alpha-aminoacyl-[peptide]</text>
        <dbReference type="Rhea" id="RHEA:23904"/>
        <dbReference type="Rhea" id="RHEA-COMP:9780"/>
        <dbReference type="Rhea" id="RHEA-COMP:9795"/>
        <dbReference type="ChEBI" id="CHEBI:77644"/>
        <dbReference type="ChEBI" id="CHEBI:78597"/>
        <dbReference type="ChEBI" id="CHEBI:78599"/>
        <dbReference type="ChEBI" id="CHEBI:78608"/>
        <dbReference type="EC" id="2.3.2.2"/>
    </reaction>
</comment>
<sequence length="555" mass="59477">MRHSILALGLAFSSCAAAQAQIKPRAETIADHGIVATSHPLAAQVGLDVLKAGGNAVDAAIATSAAMGLMEPMSCGIGGDLFAIVWDAKTQTLHGLNANGRAPLKATRQLFKDRGLAEISEKGPLSWSVPGCVDGWDELRKKFGTKTFAELLTPVIRHANEGVVVPKVIGGYWATAERVAELRAVYTVNGHSPKVGETFKNPTLAKTYQLIADGGRDAYYKGPIAEALVRFSDAKGGLFQIKDFTEHTSEWVKPVKTTYRGYDVWELPPPGQGIAALQMLNLLEPHDLKMLGHNSADYWHLMIEAKKIAYADRAKFYTDPRFTKVPVTQLISKEYAAERGKLFDPAKAMKDVAAGDAKLGLADTIYLCVVDKDRNCVSLIQSNYMGFGSGLASPDLGFALQNRGTLFALDEHHANRLEPGKRPFHTIIPAMVTKDGKPWLTYGVMGGDMQPQGHVQVLVNLLDFGMNVQQAGEAARIEHVGSATPTGKPGAADGGTLKAEPGIPDAVLKELAKRGHVVDRVKTNGGGYQGILIDPATGKLHGGTEARKDGRAAGY</sequence>
<dbReference type="PANTHER" id="PTHR43881">
    <property type="entry name" value="GAMMA-GLUTAMYLTRANSPEPTIDASE (AFU_ORTHOLOGUE AFUA_4G13580)"/>
    <property type="match status" value="1"/>
</dbReference>
<comment type="pathway">
    <text evidence="6">Sulfur metabolism; glutathione metabolism.</text>
</comment>
<keyword evidence="6" id="KW-0317">Glutathione biosynthesis</keyword>
<keyword evidence="6" id="KW-0378">Hydrolase</keyword>
<gene>
    <name evidence="8" type="primary">ggt</name>
    <name evidence="8" type="ORF">PX52LOC_02691</name>
</gene>
<dbReference type="InterPro" id="IPR043137">
    <property type="entry name" value="GGT_ssub_C"/>
</dbReference>
<evidence type="ECO:0000256" key="7">
    <source>
        <dbReference type="SAM" id="SignalP"/>
    </source>
</evidence>
<dbReference type="InterPro" id="IPR043138">
    <property type="entry name" value="GGT_lsub"/>
</dbReference>